<evidence type="ECO:0000256" key="8">
    <source>
        <dbReference type="ARBA" id="ARBA00023170"/>
    </source>
</evidence>
<name>A0A5K7S5M9_9BACT</name>
<dbReference type="AlphaFoldDB" id="A0A5K7S5M9"/>
<feature type="domain" description="TonB-dependent receptor plug" evidence="13">
    <location>
        <begin position="84"/>
        <end position="188"/>
    </location>
</feature>
<dbReference type="InterPro" id="IPR037066">
    <property type="entry name" value="Plug_dom_sf"/>
</dbReference>
<dbReference type="GO" id="GO:0044718">
    <property type="term" value="P:siderophore transmembrane transport"/>
    <property type="evidence" value="ECO:0007669"/>
    <property type="project" value="TreeGrafter"/>
</dbReference>
<evidence type="ECO:0000256" key="4">
    <source>
        <dbReference type="ARBA" id="ARBA00022692"/>
    </source>
</evidence>
<dbReference type="InterPro" id="IPR012910">
    <property type="entry name" value="Plug_dom"/>
</dbReference>
<evidence type="ECO:0000256" key="11">
    <source>
        <dbReference type="RuleBase" id="RU003357"/>
    </source>
</evidence>
<gene>
    <name evidence="14" type="ORF">AQPE_0937</name>
</gene>
<dbReference type="GO" id="GO:0009279">
    <property type="term" value="C:cell outer membrane"/>
    <property type="evidence" value="ECO:0007669"/>
    <property type="project" value="UniProtKB-SubCell"/>
</dbReference>
<evidence type="ECO:0000256" key="2">
    <source>
        <dbReference type="ARBA" id="ARBA00022448"/>
    </source>
</evidence>
<dbReference type="PANTHER" id="PTHR30069">
    <property type="entry name" value="TONB-DEPENDENT OUTER MEMBRANE RECEPTOR"/>
    <property type="match status" value="1"/>
</dbReference>
<dbReference type="GO" id="GO:0015344">
    <property type="term" value="F:siderophore uptake transmembrane transporter activity"/>
    <property type="evidence" value="ECO:0007669"/>
    <property type="project" value="TreeGrafter"/>
</dbReference>
<keyword evidence="5" id="KW-0732">Signal</keyword>
<keyword evidence="9 10" id="KW-0998">Cell outer membrane</keyword>
<keyword evidence="6 11" id="KW-0798">TonB box</keyword>
<evidence type="ECO:0000256" key="5">
    <source>
        <dbReference type="ARBA" id="ARBA00022729"/>
    </source>
</evidence>
<keyword evidence="7 10" id="KW-0472">Membrane</keyword>
<evidence type="ECO:0000313" key="14">
    <source>
        <dbReference type="EMBL" id="BBE16790.1"/>
    </source>
</evidence>
<evidence type="ECO:0000256" key="3">
    <source>
        <dbReference type="ARBA" id="ARBA00022452"/>
    </source>
</evidence>
<dbReference type="KEGG" id="anf:AQPE_0937"/>
<evidence type="ECO:0000256" key="1">
    <source>
        <dbReference type="ARBA" id="ARBA00004571"/>
    </source>
</evidence>
<dbReference type="PANTHER" id="PTHR30069:SF29">
    <property type="entry name" value="HEMOGLOBIN AND HEMOGLOBIN-HAPTOGLOBIN-BINDING PROTEIN 1-RELATED"/>
    <property type="match status" value="1"/>
</dbReference>
<feature type="domain" description="TonB-dependent receptor-like beta-barrel" evidence="12">
    <location>
        <begin position="217"/>
        <end position="647"/>
    </location>
</feature>
<dbReference type="InterPro" id="IPR000531">
    <property type="entry name" value="Beta-barrel_TonB"/>
</dbReference>
<comment type="subcellular location">
    <subcellularLocation>
        <location evidence="1 10">Cell outer membrane</location>
        <topology evidence="1 10">Multi-pass membrane protein</topology>
    </subcellularLocation>
</comment>
<dbReference type="SUPFAM" id="SSF56935">
    <property type="entry name" value="Porins"/>
    <property type="match status" value="1"/>
</dbReference>
<dbReference type="InterPro" id="IPR036942">
    <property type="entry name" value="Beta-barrel_TonB_sf"/>
</dbReference>
<organism evidence="14 15">
    <name type="scientific">Aquipluma nitroreducens</name>
    <dbReference type="NCBI Taxonomy" id="2010828"/>
    <lineage>
        <taxon>Bacteria</taxon>
        <taxon>Pseudomonadati</taxon>
        <taxon>Bacteroidota</taxon>
        <taxon>Bacteroidia</taxon>
        <taxon>Marinilabiliales</taxon>
        <taxon>Prolixibacteraceae</taxon>
        <taxon>Aquipluma</taxon>
    </lineage>
</organism>
<dbReference type="EMBL" id="AP018694">
    <property type="protein sequence ID" value="BBE16790.1"/>
    <property type="molecule type" value="Genomic_DNA"/>
</dbReference>
<evidence type="ECO:0000256" key="7">
    <source>
        <dbReference type="ARBA" id="ARBA00023136"/>
    </source>
</evidence>
<evidence type="ECO:0000256" key="10">
    <source>
        <dbReference type="PROSITE-ProRule" id="PRU01360"/>
    </source>
</evidence>
<dbReference type="Proteomes" id="UP001193389">
    <property type="component" value="Chromosome"/>
</dbReference>
<protein>
    <submittedName>
        <fullName evidence="14">Outer membrane vitamin B12 receptor BtuB</fullName>
    </submittedName>
</protein>
<keyword evidence="4 10" id="KW-0812">Transmembrane</keyword>
<proteinExistence type="inferred from homology"/>
<keyword evidence="8 14" id="KW-0675">Receptor</keyword>
<keyword evidence="2 10" id="KW-0813">Transport</keyword>
<dbReference type="Pfam" id="PF07715">
    <property type="entry name" value="Plug"/>
    <property type="match status" value="1"/>
</dbReference>
<accession>A0A5K7S5M9</accession>
<evidence type="ECO:0000259" key="13">
    <source>
        <dbReference type="Pfam" id="PF07715"/>
    </source>
</evidence>
<dbReference type="PROSITE" id="PS52016">
    <property type="entry name" value="TONB_DEPENDENT_REC_3"/>
    <property type="match status" value="1"/>
</dbReference>
<keyword evidence="15" id="KW-1185">Reference proteome</keyword>
<evidence type="ECO:0000256" key="6">
    <source>
        <dbReference type="ARBA" id="ARBA00023077"/>
    </source>
</evidence>
<keyword evidence="3 10" id="KW-1134">Transmembrane beta strand</keyword>
<sequence>MKRTIRSVNRAEMFTFKRWGRKAYSLFSVMKKPVRIGVLLAVYTTVTEPEFTFAQTDSSKVSMEYNLDEVEVSAQRAPVVFSQVARIVSVIGREEIEAAPVQSIQELLEYALSVDVRQRGVHGVQADISVRGGSFDQTLILLNGVNISDPQTGHHALDLPVSLKNIQRIEILEGSAARVFGPNAFSGVINIITNSEGHTNLKADVSVGQHKLADINLSGNLSTGNWNQFIAFNHMSSDGYIDNTDFKTWNAFYQAKLNTKPGTLDFQIGHTDKDFGANSFYTATYPNQFEATKTTFASVKFETGTKIHLIPSVYWRRHQDRFELFRDNPATWYAGHNYHLTDVFGSNLNAWFNSQLGKTAFGAEIRTENVWSNVLGKPLTTPIAVPGESDQFFTKSYSRTTISYFAEHSVYLEDFSISAGAMTNWISDLGFGWNIYPGIDASYSLTNHFKIYGSANSTLRMPTFTDLFYNGPTNIGNPDLKPEKSVTYEGGIKLTSIGFSGHVDVYHRRGKDLIDWVRENEADKWQTKNLTRINSTGFELSGNFFPEKIWKESIFITKLGLNYSYSKLDKGGNNFFSNYVLDNLKHKLDIEINHKIWSKLKGSWRFSYQDRNGIRTQSESYEPFWLVNLRVMWKTPSTEIYAMASNLFDTNYYDLGTVEQPGRWISFGISHQINFK</sequence>
<dbReference type="Gene3D" id="2.170.130.10">
    <property type="entry name" value="TonB-dependent receptor, plug domain"/>
    <property type="match status" value="1"/>
</dbReference>
<comment type="similarity">
    <text evidence="10 11">Belongs to the TonB-dependent receptor family.</text>
</comment>
<dbReference type="Gene3D" id="2.40.170.20">
    <property type="entry name" value="TonB-dependent receptor, beta-barrel domain"/>
    <property type="match status" value="1"/>
</dbReference>
<evidence type="ECO:0000313" key="15">
    <source>
        <dbReference type="Proteomes" id="UP001193389"/>
    </source>
</evidence>
<dbReference type="RefSeq" id="WP_318349831.1">
    <property type="nucleotide sequence ID" value="NZ_AP018694.1"/>
</dbReference>
<evidence type="ECO:0000256" key="9">
    <source>
        <dbReference type="ARBA" id="ARBA00023237"/>
    </source>
</evidence>
<dbReference type="Pfam" id="PF00593">
    <property type="entry name" value="TonB_dep_Rec_b-barrel"/>
    <property type="match status" value="1"/>
</dbReference>
<evidence type="ECO:0000259" key="12">
    <source>
        <dbReference type="Pfam" id="PF00593"/>
    </source>
</evidence>
<dbReference type="InterPro" id="IPR039426">
    <property type="entry name" value="TonB-dep_rcpt-like"/>
</dbReference>
<reference evidence="14" key="1">
    <citation type="journal article" date="2020" name="Int. J. Syst. Evol. Microbiol.">
        <title>Aquipluma nitroreducens gen. nov. sp. nov., a novel facultatively anaerobic bacterium isolated from a freshwater lake.</title>
        <authorList>
            <person name="Watanabe M."/>
            <person name="Kojima H."/>
            <person name="Fukui M."/>
        </authorList>
    </citation>
    <scope>NUCLEOTIDE SEQUENCE</scope>
    <source>
        <strain evidence="14">MeG22</strain>
    </source>
</reference>